<dbReference type="AlphaFoldDB" id="A0A1Y2F944"/>
<dbReference type="Gene3D" id="1.20.1720.10">
    <property type="entry name" value="Multidrug resistance protein D"/>
    <property type="match status" value="1"/>
</dbReference>
<evidence type="ECO:0000256" key="9">
    <source>
        <dbReference type="SAM" id="Phobius"/>
    </source>
</evidence>
<comment type="caution">
    <text evidence="11">The sequence shown here is derived from an EMBL/GenBank/DDBJ whole genome shotgun (WGS) entry which is preliminary data.</text>
</comment>
<dbReference type="PANTHER" id="PTHR23501:SF102">
    <property type="entry name" value="DRUG TRANSPORTER, PUTATIVE (AFU_ORTHOLOGUE AFUA_3G08530)-RELATED"/>
    <property type="match status" value="1"/>
</dbReference>
<feature type="transmembrane region" description="Helical" evidence="9">
    <location>
        <begin position="47"/>
        <end position="65"/>
    </location>
</feature>
<dbReference type="OMA" id="GNKKGWL"/>
<evidence type="ECO:0000256" key="5">
    <source>
        <dbReference type="ARBA" id="ARBA00022692"/>
    </source>
</evidence>
<feature type="transmembrane region" description="Helical" evidence="9">
    <location>
        <begin position="135"/>
        <end position="156"/>
    </location>
</feature>
<feature type="transmembrane region" description="Helical" evidence="9">
    <location>
        <begin position="227"/>
        <end position="251"/>
    </location>
</feature>
<evidence type="ECO:0000256" key="8">
    <source>
        <dbReference type="SAM" id="MobiDB-lite"/>
    </source>
</evidence>
<dbReference type="STRING" id="56484.A0A1Y2F944"/>
<dbReference type="PRINTS" id="PR01036">
    <property type="entry name" value="TCRTETB"/>
</dbReference>
<evidence type="ECO:0000256" key="6">
    <source>
        <dbReference type="ARBA" id="ARBA00022989"/>
    </source>
</evidence>
<gene>
    <name evidence="11" type="ORF">BCR37DRAFT_349044</name>
</gene>
<reference evidence="11 12" key="1">
    <citation type="submission" date="2016-07" db="EMBL/GenBank/DDBJ databases">
        <title>Pervasive Adenine N6-methylation of Active Genes in Fungi.</title>
        <authorList>
            <consortium name="DOE Joint Genome Institute"/>
            <person name="Mondo S.J."/>
            <person name="Dannebaum R.O."/>
            <person name="Kuo R.C."/>
            <person name="Labutti K."/>
            <person name="Haridas S."/>
            <person name="Kuo A."/>
            <person name="Salamov A."/>
            <person name="Ahrendt S.R."/>
            <person name="Lipzen A."/>
            <person name="Sullivan W."/>
            <person name="Andreopoulos W.B."/>
            <person name="Clum A."/>
            <person name="Lindquist E."/>
            <person name="Daum C."/>
            <person name="Ramamoorthy G.K."/>
            <person name="Gryganskyi A."/>
            <person name="Culley D."/>
            <person name="Magnuson J.K."/>
            <person name="James T.Y."/>
            <person name="O'Malley M.A."/>
            <person name="Stajich J.E."/>
            <person name="Spatafora J.W."/>
            <person name="Visel A."/>
            <person name="Grigoriev I.V."/>
        </authorList>
    </citation>
    <scope>NUCLEOTIDE SEQUENCE [LARGE SCALE GENOMIC DNA]</scope>
    <source>
        <strain evidence="11 12">12-1054</strain>
    </source>
</reference>
<feature type="transmembrane region" description="Helical" evidence="9">
    <location>
        <begin position="312"/>
        <end position="330"/>
    </location>
</feature>
<evidence type="ECO:0000256" key="7">
    <source>
        <dbReference type="ARBA" id="ARBA00023136"/>
    </source>
</evidence>
<evidence type="ECO:0000313" key="11">
    <source>
        <dbReference type="EMBL" id="ORY80421.1"/>
    </source>
</evidence>
<keyword evidence="7 9" id="KW-0472">Membrane</keyword>
<dbReference type="FunFam" id="1.20.1720.10:FF:000013">
    <property type="entry name" value="Related to multidrug resistance proteins"/>
    <property type="match status" value="1"/>
</dbReference>
<keyword evidence="5 9" id="KW-0812">Transmembrane</keyword>
<feature type="transmembrane region" description="Helical" evidence="9">
    <location>
        <begin position="102"/>
        <end position="123"/>
    </location>
</feature>
<organism evidence="11 12">
    <name type="scientific">Protomyces lactucae-debilis</name>
    <dbReference type="NCBI Taxonomy" id="2754530"/>
    <lineage>
        <taxon>Eukaryota</taxon>
        <taxon>Fungi</taxon>
        <taxon>Dikarya</taxon>
        <taxon>Ascomycota</taxon>
        <taxon>Taphrinomycotina</taxon>
        <taxon>Taphrinomycetes</taxon>
        <taxon>Taphrinales</taxon>
        <taxon>Protomycetaceae</taxon>
        <taxon>Protomyces</taxon>
    </lineage>
</organism>
<dbReference type="InterPro" id="IPR011701">
    <property type="entry name" value="MFS"/>
</dbReference>
<keyword evidence="12" id="KW-1185">Reference proteome</keyword>
<accession>A0A1Y2F944</accession>
<evidence type="ECO:0000256" key="4">
    <source>
        <dbReference type="ARBA" id="ARBA00022475"/>
    </source>
</evidence>
<evidence type="ECO:0000256" key="3">
    <source>
        <dbReference type="ARBA" id="ARBA00022448"/>
    </source>
</evidence>
<feature type="transmembrane region" description="Helical" evidence="9">
    <location>
        <begin position="272"/>
        <end position="292"/>
    </location>
</feature>
<dbReference type="PANTHER" id="PTHR23501">
    <property type="entry name" value="MAJOR FACILITATOR SUPERFAMILY"/>
    <property type="match status" value="1"/>
</dbReference>
<keyword evidence="6 9" id="KW-1133">Transmembrane helix</keyword>
<keyword evidence="3" id="KW-0813">Transport</keyword>
<dbReference type="InterPro" id="IPR036259">
    <property type="entry name" value="MFS_trans_sf"/>
</dbReference>
<dbReference type="RefSeq" id="XP_040724309.1">
    <property type="nucleotide sequence ID" value="XM_040867894.1"/>
</dbReference>
<dbReference type="GeneID" id="63784493"/>
<comment type="similarity">
    <text evidence="2">Belongs to the major facilitator superfamily. TCR/Tet family.</text>
</comment>
<feature type="transmembrane region" description="Helical" evidence="9">
    <location>
        <begin position="367"/>
        <end position="390"/>
    </location>
</feature>
<comment type="subcellular location">
    <subcellularLocation>
        <location evidence="1">Cell membrane</location>
        <topology evidence="1">Multi-pass membrane protein</topology>
    </subcellularLocation>
</comment>
<keyword evidence="4" id="KW-1003">Cell membrane</keyword>
<dbReference type="Proteomes" id="UP000193685">
    <property type="component" value="Unassembled WGS sequence"/>
</dbReference>
<dbReference type="Pfam" id="PF07690">
    <property type="entry name" value="MFS_1"/>
    <property type="match status" value="1"/>
</dbReference>
<evidence type="ECO:0000256" key="2">
    <source>
        <dbReference type="ARBA" id="ARBA00007520"/>
    </source>
</evidence>
<feature type="transmembrane region" description="Helical" evidence="9">
    <location>
        <begin position="77"/>
        <end position="96"/>
    </location>
</feature>
<dbReference type="NCBIfam" id="TIGR00711">
    <property type="entry name" value="efflux_EmrB"/>
    <property type="match status" value="1"/>
</dbReference>
<dbReference type="CDD" id="cd17502">
    <property type="entry name" value="MFS_Azr1_MDR_like"/>
    <property type="match status" value="1"/>
</dbReference>
<protein>
    <submittedName>
        <fullName evidence="11">Major facilitator superfamily domain-containing protein</fullName>
    </submittedName>
</protein>
<feature type="transmembrane region" description="Helical" evidence="9">
    <location>
        <begin position="199"/>
        <end position="221"/>
    </location>
</feature>
<name>A0A1Y2F944_PROLT</name>
<dbReference type="EMBL" id="MCFI01000013">
    <property type="protein sequence ID" value="ORY80421.1"/>
    <property type="molecule type" value="Genomic_DNA"/>
</dbReference>
<evidence type="ECO:0000259" key="10">
    <source>
        <dbReference type="PROSITE" id="PS50850"/>
    </source>
</evidence>
<sequence length="556" mass="58507">MLPKQKSMPLVFAGLMLTVFLAALDQTIVATALPTIAQDLGANENEYAWIGSAYLLTSAALVPLWGTLSNIVGRKPILYGSIFVFLVGSALCGASQSMGMLIASRAIQGIGGGGLITMCQIVISDIVSLEERGKYGGLIGSTWGIASVVGPILGGALAEKVSWRWCFFINLPTGGAAAAVLFICLNLNPHEKKSFRQLAQTFDFVGLLSLMAATTCFLVGLNEGAAGMWLSFQGIGLLVLAGVFLVICLITEFKTKRNPVLPPRLFQHRTSGSILISVPFHAMTFFSGAYYLPIYFQGINGSSATFSGVEMLPFSLGAALVAIISGQVVSRTGRYKPVSVGGYAMQVLGFGLMASLTSRSNRAEQEIYILIAALGIGCNFQTPLIGLQASMPVKDMAVSTSGMVLLRAIGGSIGITIGGAIYSSQLAKRLPAAYRTTSNIEAVAGLVKINPASLRLEVLDDYADAIRTIWIVMTPLAALALLSSLFQREISLKRAVQRGLTKKVDADDEAAIAMDESKGQGESATTSVHSTDAVPSRATTAVVESNALAADKAVVV</sequence>
<dbReference type="OrthoDB" id="10021397at2759"/>
<dbReference type="InterPro" id="IPR004638">
    <property type="entry name" value="EmrB-like"/>
</dbReference>
<evidence type="ECO:0000313" key="12">
    <source>
        <dbReference type="Proteomes" id="UP000193685"/>
    </source>
</evidence>
<proteinExistence type="inferred from homology"/>
<dbReference type="GO" id="GO:0046943">
    <property type="term" value="F:carboxylic acid transmembrane transporter activity"/>
    <property type="evidence" value="ECO:0007669"/>
    <property type="project" value="UniProtKB-ARBA"/>
</dbReference>
<evidence type="ECO:0000256" key="1">
    <source>
        <dbReference type="ARBA" id="ARBA00004651"/>
    </source>
</evidence>
<dbReference type="GO" id="GO:0005886">
    <property type="term" value="C:plasma membrane"/>
    <property type="evidence" value="ECO:0007669"/>
    <property type="project" value="UniProtKB-SubCell"/>
</dbReference>
<dbReference type="Gene3D" id="1.20.1250.20">
    <property type="entry name" value="MFS general substrate transporter like domains"/>
    <property type="match status" value="1"/>
</dbReference>
<dbReference type="PROSITE" id="PS50850">
    <property type="entry name" value="MFS"/>
    <property type="match status" value="1"/>
</dbReference>
<dbReference type="InterPro" id="IPR020846">
    <property type="entry name" value="MFS_dom"/>
</dbReference>
<feature type="region of interest" description="Disordered" evidence="8">
    <location>
        <begin position="515"/>
        <end position="536"/>
    </location>
</feature>
<feature type="transmembrane region" description="Helical" evidence="9">
    <location>
        <begin position="162"/>
        <end position="187"/>
    </location>
</feature>
<feature type="domain" description="Major facilitator superfamily (MFS) profile" evidence="10">
    <location>
        <begin position="11"/>
        <end position="492"/>
    </location>
</feature>
<feature type="transmembrane region" description="Helical" evidence="9">
    <location>
        <begin position="402"/>
        <end position="422"/>
    </location>
</feature>
<feature type="compositionally biased region" description="Polar residues" evidence="8">
    <location>
        <begin position="520"/>
        <end position="530"/>
    </location>
</feature>
<dbReference type="SUPFAM" id="SSF103473">
    <property type="entry name" value="MFS general substrate transporter"/>
    <property type="match status" value="1"/>
</dbReference>